<dbReference type="EMBL" id="JADGMS010000005">
    <property type="protein sequence ID" value="KAF9682478.1"/>
    <property type="molecule type" value="Genomic_DNA"/>
</dbReference>
<feature type="domain" description="Cyclin N-terminal" evidence="3">
    <location>
        <begin position="10"/>
        <end position="84"/>
    </location>
</feature>
<dbReference type="Gene3D" id="1.10.472.10">
    <property type="entry name" value="Cyclin-like"/>
    <property type="match status" value="1"/>
</dbReference>
<comment type="caution">
    <text evidence="4">The sequence shown here is derived from an EMBL/GenBank/DDBJ whole genome shotgun (WGS) entry which is preliminary data.</text>
</comment>
<accession>A0A835N3M8</accession>
<dbReference type="SUPFAM" id="SSF47954">
    <property type="entry name" value="Cyclin-like"/>
    <property type="match status" value="1"/>
</dbReference>
<evidence type="ECO:0000313" key="4">
    <source>
        <dbReference type="EMBL" id="KAF9682478.1"/>
    </source>
</evidence>
<name>A0A835N3M8_9ROSI</name>
<keyword evidence="5" id="KW-1185">Reference proteome</keyword>
<protein>
    <recommendedName>
        <fullName evidence="2">B-like cyclin</fullName>
    </recommendedName>
</protein>
<evidence type="ECO:0000256" key="2">
    <source>
        <dbReference type="ARBA" id="ARBA00032263"/>
    </source>
</evidence>
<sequence>MQSEKCSVLMVEKECQHLPNDDYLKRLRNGDLDGGARKEVVYWIAKGKKKTRSRKFMPTLSILSVNYLDRFLSAYELPKGNAWMMQLSVIYFMEFRPSEIAAAVSIAVVYATKTVGVEQAISVLTQPAHKVKLVPCCPKPIKGHN</sequence>
<evidence type="ECO:0000313" key="5">
    <source>
        <dbReference type="Proteomes" id="UP000657918"/>
    </source>
</evidence>
<comment type="subunit">
    <text evidence="1">Interacts with the CDC2 protein kinase to form a serine/threonine kinase holoenzyme complex also known as maturation promoting factor (MPF). The cyclin subunit imparts substrate specificity to the complex.</text>
</comment>
<dbReference type="Pfam" id="PF00134">
    <property type="entry name" value="Cyclin_N"/>
    <property type="match status" value="1"/>
</dbReference>
<dbReference type="OrthoDB" id="5590282at2759"/>
<evidence type="ECO:0000259" key="3">
    <source>
        <dbReference type="Pfam" id="PF00134"/>
    </source>
</evidence>
<dbReference type="InterPro" id="IPR036915">
    <property type="entry name" value="Cyclin-like_sf"/>
</dbReference>
<proteinExistence type="predicted"/>
<evidence type="ECO:0000256" key="1">
    <source>
        <dbReference type="ARBA" id="ARBA00011177"/>
    </source>
</evidence>
<organism evidence="4 5">
    <name type="scientific">Salix dunnii</name>
    <dbReference type="NCBI Taxonomy" id="1413687"/>
    <lineage>
        <taxon>Eukaryota</taxon>
        <taxon>Viridiplantae</taxon>
        <taxon>Streptophyta</taxon>
        <taxon>Embryophyta</taxon>
        <taxon>Tracheophyta</taxon>
        <taxon>Spermatophyta</taxon>
        <taxon>Magnoliopsida</taxon>
        <taxon>eudicotyledons</taxon>
        <taxon>Gunneridae</taxon>
        <taxon>Pentapetalae</taxon>
        <taxon>rosids</taxon>
        <taxon>fabids</taxon>
        <taxon>Malpighiales</taxon>
        <taxon>Salicaceae</taxon>
        <taxon>Saliceae</taxon>
        <taxon>Salix</taxon>
    </lineage>
</organism>
<dbReference type="AlphaFoldDB" id="A0A835N3M8"/>
<dbReference type="InterPro" id="IPR006671">
    <property type="entry name" value="Cyclin_N"/>
</dbReference>
<reference evidence="4 5" key="1">
    <citation type="submission" date="2020-10" db="EMBL/GenBank/DDBJ databases">
        <title>Plant Genome Project.</title>
        <authorList>
            <person name="Zhang R.-G."/>
        </authorList>
    </citation>
    <scope>NUCLEOTIDE SEQUENCE [LARGE SCALE GENOMIC DNA]</scope>
    <source>
        <strain evidence="4">FAFU-HL-1</strain>
        <tissue evidence="4">Leaf</tissue>
    </source>
</reference>
<dbReference type="Proteomes" id="UP000657918">
    <property type="component" value="Unassembled WGS sequence"/>
</dbReference>
<gene>
    <name evidence="4" type="ORF">SADUNF_Sadunf05G0113100</name>
</gene>